<organism evidence="1 2">
    <name type="scientific">Callosobruchus maculatus</name>
    <name type="common">Southern cowpea weevil</name>
    <name type="synonym">Pulse bruchid</name>
    <dbReference type="NCBI Taxonomy" id="64391"/>
    <lineage>
        <taxon>Eukaryota</taxon>
        <taxon>Metazoa</taxon>
        <taxon>Ecdysozoa</taxon>
        <taxon>Arthropoda</taxon>
        <taxon>Hexapoda</taxon>
        <taxon>Insecta</taxon>
        <taxon>Pterygota</taxon>
        <taxon>Neoptera</taxon>
        <taxon>Endopterygota</taxon>
        <taxon>Coleoptera</taxon>
        <taxon>Polyphaga</taxon>
        <taxon>Cucujiformia</taxon>
        <taxon>Chrysomeloidea</taxon>
        <taxon>Chrysomelidae</taxon>
        <taxon>Bruchinae</taxon>
        <taxon>Bruchini</taxon>
        <taxon>Callosobruchus</taxon>
    </lineage>
</organism>
<dbReference type="AlphaFoldDB" id="A0A653CPW9"/>
<reference evidence="1 2" key="1">
    <citation type="submission" date="2019-01" db="EMBL/GenBank/DDBJ databases">
        <authorList>
            <person name="Sayadi A."/>
        </authorList>
    </citation>
    <scope>NUCLEOTIDE SEQUENCE [LARGE SCALE GENOMIC DNA]</scope>
</reference>
<dbReference type="EMBL" id="CAACVG010008275">
    <property type="protein sequence ID" value="VEN49132.1"/>
    <property type="molecule type" value="Genomic_DNA"/>
</dbReference>
<evidence type="ECO:0000313" key="1">
    <source>
        <dbReference type="EMBL" id="VEN49132.1"/>
    </source>
</evidence>
<gene>
    <name evidence="1" type="ORF">CALMAC_LOCUS10344</name>
</gene>
<dbReference type="OrthoDB" id="8195832at2759"/>
<keyword evidence="2" id="KW-1185">Reference proteome</keyword>
<name>A0A653CPW9_CALMS</name>
<proteinExistence type="predicted"/>
<evidence type="ECO:0000313" key="2">
    <source>
        <dbReference type="Proteomes" id="UP000410492"/>
    </source>
</evidence>
<sequence>MGGGGIGMGGGLGVGNAGLMSGGIGAGMVGGGVGGDLEGTWRGSWRRNEWRIDSTGNDGTWNRRRYWYISTDDGDANDAPWRIWG</sequence>
<accession>A0A653CPW9</accession>
<protein>
    <submittedName>
        <fullName evidence="1">Uncharacterized protein</fullName>
    </submittedName>
</protein>
<dbReference type="Proteomes" id="UP000410492">
    <property type="component" value="Unassembled WGS sequence"/>
</dbReference>